<evidence type="ECO:0000313" key="2">
    <source>
        <dbReference type="Proteomes" id="UP001143981"/>
    </source>
</evidence>
<dbReference type="EMBL" id="JANBOI010003396">
    <property type="protein sequence ID" value="KAJ1718514.1"/>
    <property type="molecule type" value="Genomic_DNA"/>
</dbReference>
<dbReference type="Proteomes" id="UP001143981">
    <property type="component" value="Unassembled WGS sequence"/>
</dbReference>
<feature type="non-terminal residue" evidence="1">
    <location>
        <position position="1"/>
    </location>
</feature>
<dbReference type="AlphaFoldDB" id="A0A9W7XQ19"/>
<name>A0A9W7XQ19_9FUNG</name>
<accession>A0A9W7XQ19</accession>
<reference evidence="1" key="1">
    <citation type="submission" date="2022-07" db="EMBL/GenBank/DDBJ databases">
        <title>Phylogenomic reconstructions and comparative analyses of Kickxellomycotina fungi.</title>
        <authorList>
            <person name="Reynolds N.K."/>
            <person name="Stajich J.E."/>
            <person name="Barry K."/>
            <person name="Grigoriev I.V."/>
            <person name="Crous P."/>
            <person name="Smith M.E."/>
        </authorList>
    </citation>
    <scope>NUCLEOTIDE SEQUENCE</scope>
    <source>
        <strain evidence="1">BCRC 34381</strain>
    </source>
</reference>
<comment type="caution">
    <text evidence="1">The sequence shown here is derived from an EMBL/GenBank/DDBJ whole genome shotgun (WGS) entry which is preliminary data.</text>
</comment>
<organism evidence="1 2">
    <name type="scientific">Coemansia biformis</name>
    <dbReference type="NCBI Taxonomy" id="1286918"/>
    <lineage>
        <taxon>Eukaryota</taxon>
        <taxon>Fungi</taxon>
        <taxon>Fungi incertae sedis</taxon>
        <taxon>Zoopagomycota</taxon>
        <taxon>Kickxellomycotina</taxon>
        <taxon>Kickxellomycetes</taxon>
        <taxon>Kickxellales</taxon>
        <taxon>Kickxellaceae</taxon>
        <taxon>Coemansia</taxon>
    </lineage>
</organism>
<dbReference type="OrthoDB" id="2104804at2759"/>
<gene>
    <name evidence="1" type="ORF">LPJ61_006587</name>
</gene>
<sequence length="226" mass="25677">DMATDLCRCSDNAEAFGNINLNAPIVSIDLKDPGGALPAGQQNALGSDKPPQITLFRWGGLTTRNDPAWANVFTENGGIKSKWGSPSAAIVGLINWDVAFSTRSFFITEVEKLVEHIATSYSDTTDIILRTGQYFCCSFDTNTAYRRKFSRLRVQYFNQYLVDIFRRRLGKQRRIFVWDVALPFERRPFQSRDEESKSCSPNHARAEIIELENQLLFNAMCNQLFD</sequence>
<proteinExistence type="predicted"/>
<keyword evidence="2" id="KW-1185">Reference proteome</keyword>
<evidence type="ECO:0000313" key="1">
    <source>
        <dbReference type="EMBL" id="KAJ1718514.1"/>
    </source>
</evidence>
<protein>
    <submittedName>
        <fullName evidence="1">Uncharacterized protein</fullName>
    </submittedName>
</protein>